<protein>
    <submittedName>
        <fullName evidence="2">Uncharacterized protein</fullName>
    </submittedName>
</protein>
<comment type="caution">
    <text evidence="2">The sequence shown here is derived from an EMBL/GenBank/DDBJ whole genome shotgun (WGS) entry which is preliminary data.</text>
</comment>
<feature type="compositionally biased region" description="Basic and acidic residues" evidence="1">
    <location>
        <begin position="53"/>
        <end position="65"/>
    </location>
</feature>
<evidence type="ECO:0000256" key="1">
    <source>
        <dbReference type="SAM" id="MobiDB-lite"/>
    </source>
</evidence>
<accession>A0A918HV36</accession>
<keyword evidence="3" id="KW-1185">Reference proteome</keyword>
<proteinExistence type="predicted"/>
<name>A0A918HV36_9ACTN</name>
<dbReference type="EMBL" id="BMTP01000002">
    <property type="protein sequence ID" value="GGU23893.1"/>
    <property type="molecule type" value="Genomic_DNA"/>
</dbReference>
<organism evidence="2 3">
    <name type="scientific">Streptomyces lavendofoliae</name>
    <dbReference type="NCBI Taxonomy" id="67314"/>
    <lineage>
        <taxon>Bacteria</taxon>
        <taxon>Bacillati</taxon>
        <taxon>Actinomycetota</taxon>
        <taxon>Actinomycetes</taxon>
        <taxon>Kitasatosporales</taxon>
        <taxon>Streptomycetaceae</taxon>
        <taxon>Streptomyces</taxon>
    </lineage>
</organism>
<reference evidence="2" key="2">
    <citation type="submission" date="2020-09" db="EMBL/GenBank/DDBJ databases">
        <authorList>
            <person name="Sun Q."/>
            <person name="Ohkuma M."/>
        </authorList>
    </citation>
    <scope>NUCLEOTIDE SEQUENCE</scope>
    <source>
        <strain evidence="2">JCM 4391</strain>
    </source>
</reference>
<dbReference type="AlphaFoldDB" id="A0A918HV36"/>
<evidence type="ECO:0000313" key="3">
    <source>
        <dbReference type="Proteomes" id="UP000636661"/>
    </source>
</evidence>
<reference evidence="2" key="1">
    <citation type="journal article" date="2014" name="Int. J. Syst. Evol. Microbiol.">
        <title>Complete genome sequence of Corynebacterium casei LMG S-19264T (=DSM 44701T), isolated from a smear-ripened cheese.</title>
        <authorList>
            <consortium name="US DOE Joint Genome Institute (JGI-PGF)"/>
            <person name="Walter F."/>
            <person name="Albersmeier A."/>
            <person name="Kalinowski J."/>
            <person name="Ruckert C."/>
        </authorList>
    </citation>
    <scope>NUCLEOTIDE SEQUENCE</scope>
    <source>
        <strain evidence="2">JCM 4391</strain>
    </source>
</reference>
<gene>
    <name evidence="2" type="ORF">GCM10010274_07940</name>
</gene>
<sequence length="136" mass="14530">MAAPASGGTPSGVEPQAPPFLRTAAAHAWCCPTRTPGSRSPLQSPFDPSEQGGQRRERGGARGDRPGAGAVRPGVFFIDSGDRHWAWDCDHGQVRPLRRLFGVSVRSVGAVAGGFPEPPPQRIRTRTDVRRLRGQA</sequence>
<feature type="region of interest" description="Disordered" evidence="1">
    <location>
        <begin position="31"/>
        <end position="73"/>
    </location>
</feature>
<dbReference type="Proteomes" id="UP000636661">
    <property type="component" value="Unassembled WGS sequence"/>
</dbReference>
<evidence type="ECO:0000313" key="2">
    <source>
        <dbReference type="EMBL" id="GGU23893.1"/>
    </source>
</evidence>